<keyword evidence="3" id="KW-1185">Reference proteome</keyword>
<dbReference type="OrthoDB" id="10310274at2759"/>
<evidence type="ECO:0000313" key="3">
    <source>
        <dbReference type="Proteomes" id="UP000092583"/>
    </source>
</evidence>
<gene>
    <name evidence="2" type="ORF">L486_02900</name>
</gene>
<dbReference type="Proteomes" id="UP000092583">
    <property type="component" value="Unassembled WGS sequence"/>
</dbReference>
<evidence type="ECO:0000313" key="2">
    <source>
        <dbReference type="EMBL" id="OCF60220.1"/>
    </source>
</evidence>
<reference evidence="2 3" key="1">
    <citation type="submission" date="2013-07" db="EMBL/GenBank/DDBJ databases">
        <title>The Genome Sequence of Kwoniella mangroviensis CBS10435.</title>
        <authorList>
            <consortium name="The Broad Institute Genome Sequencing Platform"/>
            <person name="Cuomo C."/>
            <person name="Litvintseva A."/>
            <person name="Chen Y."/>
            <person name="Heitman J."/>
            <person name="Sun S."/>
            <person name="Springer D."/>
            <person name="Dromer F."/>
            <person name="Young S.K."/>
            <person name="Zeng Q."/>
            <person name="Gargeya S."/>
            <person name="Fitzgerald M."/>
            <person name="Abouelleil A."/>
            <person name="Alvarado L."/>
            <person name="Berlin A.M."/>
            <person name="Chapman S.B."/>
            <person name="Dewar J."/>
            <person name="Goldberg J."/>
            <person name="Griggs A."/>
            <person name="Gujja S."/>
            <person name="Hansen M."/>
            <person name="Howarth C."/>
            <person name="Imamovic A."/>
            <person name="Larimer J."/>
            <person name="McCowan C."/>
            <person name="Murphy C."/>
            <person name="Pearson M."/>
            <person name="Priest M."/>
            <person name="Roberts A."/>
            <person name="Saif S."/>
            <person name="Shea T."/>
            <person name="Sykes S."/>
            <person name="Wortman J."/>
            <person name="Nusbaum C."/>
            <person name="Birren B."/>
        </authorList>
    </citation>
    <scope>NUCLEOTIDE SEQUENCE [LARGE SCALE GENOMIC DNA]</scope>
    <source>
        <strain evidence="2 3">CBS 10435</strain>
    </source>
</reference>
<dbReference type="AlphaFoldDB" id="A0A1B9IXG1"/>
<organism evidence="2 3">
    <name type="scientific">Kwoniella mangroviensis CBS 10435</name>
    <dbReference type="NCBI Taxonomy" id="1331196"/>
    <lineage>
        <taxon>Eukaryota</taxon>
        <taxon>Fungi</taxon>
        <taxon>Dikarya</taxon>
        <taxon>Basidiomycota</taxon>
        <taxon>Agaricomycotina</taxon>
        <taxon>Tremellomycetes</taxon>
        <taxon>Tremellales</taxon>
        <taxon>Cryptococcaceae</taxon>
        <taxon>Kwoniella</taxon>
    </lineage>
</organism>
<dbReference type="EMBL" id="KI669460">
    <property type="protein sequence ID" value="OCF60220.1"/>
    <property type="molecule type" value="Genomic_DNA"/>
</dbReference>
<keyword evidence="1" id="KW-0732">Signal</keyword>
<reference evidence="3" key="2">
    <citation type="submission" date="2013-12" db="EMBL/GenBank/DDBJ databases">
        <title>Evolution of pathogenesis and genome organization in the Tremellales.</title>
        <authorList>
            <person name="Cuomo C."/>
            <person name="Litvintseva A."/>
            <person name="Heitman J."/>
            <person name="Chen Y."/>
            <person name="Sun S."/>
            <person name="Springer D."/>
            <person name="Dromer F."/>
            <person name="Young S."/>
            <person name="Zeng Q."/>
            <person name="Chapman S."/>
            <person name="Gujja S."/>
            <person name="Saif S."/>
            <person name="Birren B."/>
        </authorList>
    </citation>
    <scope>NUCLEOTIDE SEQUENCE [LARGE SCALE GENOMIC DNA]</scope>
    <source>
        <strain evidence="3">CBS 10435</strain>
    </source>
</reference>
<feature type="signal peptide" evidence="1">
    <location>
        <begin position="1"/>
        <end position="22"/>
    </location>
</feature>
<protein>
    <submittedName>
        <fullName evidence="2">Uncharacterized protein</fullName>
    </submittedName>
</protein>
<evidence type="ECO:0000256" key="1">
    <source>
        <dbReference type="SAM" id="SignalP"/>
    </source>
</evidence>
<proteinExistence type="predicted"/>
<name>A0A1B9IXG1_9TREE</name>
<sequence length="154" mass="17349">MLATKSIIALFFSLALSGIAKSVDPQPNYPEPEFVLRPDDVSMDEFEKQFLDLCPRYYGESEATDRPIFIFQTFQERFEKDIWHGHKAAVQCIYQVPTGEYWNIGASVATDLGGSALATLYDDAEEASEKVWSTGEVSSWEVVMTRSILHSLVL</sequence>
<accession>A0A1B9IXG1</accession>
<feature type="chain" id="PRO_5008628955" evidence="1">
    <location>
        <begin position="23"/>
        <end position="154"/>
    </location>
</feature>